<dbReference type="Proteomes" id="UP000032679">
    <property type="component" value="Unassembled WGS sequence"/>
</dbReference>
<feature type="transmembrane region" description="Helical" evidence="1">
    <location>
        <begin position="153"/>
        <end position="174"/>
    </location>
</feature>
<gene>
    <name evidence="2" type="ORF">Tasa_042_003</name>
</gene>
<protein>
    <recommendedName>
        <fullName evidence="4">Glycosyltransferase RgtA/B/C/D-like domain-containing protein</fullName>
    </recommendedName>
</protein>
<feature type="transmembrane region" description="Helical" evidence="1">
    <location>
        <begin position="129"/>
        <end position="147"/>
    </location>
</feature>
<keyword evidence="1" id="KW-0472">Membrane</keyword>
<feature type="transmembrane region" description="Helical" evidence="1">
    <location>
        <begin position="350"/>
        <end position="366"/>
    </location>
</feature>
<dbReference type="OrthoDB" id="7226196at2"/>
<feature type="transmembrane region" description="Helical" evidence="1">
    <location>
        <begin position="181"/>
        <end position="208"/>
    </location>
</feature>
<comment type="caution">
    <text evidence="2">The sequence shown here is derived from an EMBL/GenBank/DDBJ whole genome shotgun (WGS) entry which is preliminary data.</text>
</comment>
<name>A0A0D6MPI7_9PROT</name>
<evidence type="ECO:0008006" key="4">
    <source>
        <dbReference type="Google" id="ProtNLM"/>
    </source>
</evidence>
<feature type="transmembrane region" description="Helical" evidence="1">
    <location>
        <begin position="326"/>
        <end position="344"/>
    </location>
</feature>
<keyword evidence="1" id="KW-1133">Transmembrane helix</keyword>
<dbReference type="EMBL" id="BALE01000042">
    <property type="protein sequence ID" value="GAN55285.1"/>
    <property type="molecule type" value="Genomic_DNA"/>
</dbReference>
<keyword evidence="3" id="KW-1185">Reference proteome</keyword>
<reference evidence="2 3" key="1">
    <citation type="submission" date="2012-10" db="EMBL/GenBank/DDBJ databases">
        <title>Genome sequencing of Tanticharoenia sakaeratensis NBRC 103193.</title>
        <authorList>
            <person name="Azuma Y."/>
            <person name="Hadano H."/>
            <person name="Hirakawa H."/>
            <person name="Matsushita K."/>
        </authorList>
    </citation>
    <scope>NUCLEOTIDE SEQUENCE [LARGE SCALE GENOMIC DNA]</scope>
    <source>
        <strain evidence="2 3">NBRC 103193</strain>
    </source>
</reference>
<accession>A0A0D6MPI7</accession>
<feature type="transmembrane region" description="Helical" evidence="1">
    <location>
        <begin position="53"/>
        <end position="74"/>
    </location>
</feature>
<evidence type="ECO:0000256" key="1">
    <source>
        <dbReference type="SAM" id="Phobius"/>
    </source>
</evidence>
<keyword evidence="1" id="KW-0812">Transmembrane</keyword>
<feature type="transmembrane region" description="Helical" evidence="1">
    <location>
        <begin position="220"/>
        <end position="244"/>
    </location>
</feature>
<dbReference type="AlphaFoldDB" id="A0A0D6MPI7"/>
<sequence>MAALGAVGGQGARSQVAAGRSGWGRGLGIGVLVVVLAVYGGAYLALPFSNFDPLIYVMIGRALWHGVLPYDAIFDHKPVLLYAIYGLADRGFGWAPGFFAVFAIASCAVIAWIAARLRSGDPGTAGRGAAVPWPGVFWSVFLFQLLAGARFAVLSGNAEAAFTPICAGVVMLLVRRTDARAMVWAGMLAMAAVQTNYLSGVALALPVLFGLWSDGRLRGYVLRALAFGFGAVLVLGALAALYVLDGRGIWSDYLAYQVPYLRHYGGGASARWEACRLFGLCLVAFVPFLWVVWRACGRERPVRLMLLWVMSGWLACCVSGHAYAHYFTLVLGPLAILFGLAWGWVGRARLWGSLLPVAVMSCVWLVHDTTHAWRMRADLAATDYAGLARVVGDVPVLSLDGSHVPYFMAHLHSVNRYVFPGHVRTIFGARAEGFLEAALDRGPAFVLTQQGGCPADWPHLCGDLAAHYRPVLRSVDRYDFGFVLYGRLPSAQPGAPVMH</sequence>
<feature type="transmembrane region" description="Helical" evidence="1">
    <location>
        <begin position="94"/>
        <end position="117"/>
    </location>
</feature>
<proteinExistence type="predicted"/>
<feature type="transmembrane region" description="Helical" evidence="1">
    <location>
        <begin position="277"/>
        <end position="295"/>
    </location>
</feature>
<organism evidence="2 3">
    <name type="scientific">Tanticharoenia sakaeratensis NBRC 103193</name>
    <dbReference type="NCBI Taxonomy" id="1231623"/>
    <lineage>
        <taxon>Bacteria</taxon>
        <taxon>Pseudomonadati</taxon>
        <taxon>Pseudomonadota</taxon>
        <taxon>Alphaproteobacteria</taxon>
        <taxon>Acetobacterales</taxon>
        <taxon>Acetobacteraceae</taxon>
        <taxon>Tanticharoenia</taxon>
    </lineage>
</organism>
<evidence type="ECO:0000313" key="2">
    <source>
        <dbReference type="EMBL" id="GAN55285.1"/>
    </source>
</evidence>
<evidence type="ECO:0000313" key="3">
    <source>
        <dbReference type="Proteomes" id="UP000032679"/>
    </source>
</evidence>
<dbReference type="RefSeq" id="WP_048850318.1">
    <property type="nucleotide sequence ID" value="NZ_BALE01000042.1"/>
</dbReference>
<feature type="transmembrane region" description="Helical" evidence="1">
    <location>
        <begin position="24"/>
        <end position="46"/>
    </location>
</feature>